<feature type="region of interest" description="Disordered" evidence="1">
    <location>
        <begin position="26"/>
        <end position="57"/>
    </location>
</feature>
<evidence type="ECO:0000256" key="1">
    <source>
        <dbReference type="SAM" id="MobiDB-lite"/>
    </source>
</evidence>
<proteinExistence type="predicted"/>
<sequence length="133" mass="14032">MAEIRKHRPKANLIGDQVRAAMGDAVPRPVVPGTHKVPAAPEASGDDATTSTGGRTRIDFDAGAEHELVDPFFVEVPTEEPVAPKPDAASEQAGGYTLRAADRGGLISLGADDINAISVVFREVDRDEDDDTD</sequence>
<name>A0A0A8T7G4_9ACTN</name>
<gene>
    <name evidence="2" type="ORF">PFR_JS23_442</name>
</gene>
<accession>A0A0A8T7G4</accession>
<dbReference type="OrthoDB" id="3712289at2"/>
<protein>
    <submittedName>
        <fullName evidence="2">Uncharacterized protein</fullName>
    </submittedName>
</protein>
<dbReference type="RefSeq" id="WP_013161706.1">
    <property type="nucleotide sequence ID" value="NZ_CCYN01000021.1"/>
</dbReference>
<organism evidence="2 3">
    <name type="scientific">Propionibacterium freudenreichii</name>
    <dbReference type="NCBI Taxonomy" id="1744"/>
    <lineage>
        <taxon>Bacteria</taxon>
        <taxon>Bacillati</taxon>
        <taxon>Actinomycetota</taxon>
        <taxon>Actinomycetes</taxon>
        <taxon>Propionibacteriales</taxon>
        <taxon>Propionibacteriaceae</taxon>
        <taxon>Propionibacterium</taxon>
    </lineage>
</organism>
<dbReference type="EMBL" id="LT618793">
    <property type="protein sequence ID" value="SCQ75502.1"/>
    <property type="molecule type" value="Genomic_DNA"/>
</dbReference>
<evidence type="ECO:0000313" key="3">
    <source>
        <dbReference type="Proteomes" id="UP000250080"/>
    </source>
</evidence>
<evidence type="ECO:0000313" key="2">
    <source>
        <dbReference type="EMBL" id="SCQ75502.1"/>
    </source>
</evidence>
<dbReference type="AlphaFoldDB" id="A0A0A8T7G4"/>
<dbReference type="Proteomes" id="UP000250080">
    <property type="component" value="Chromosome I"/>
</dbReference>
<reference evidence="2 3" key="1">
    <citation type="submission" date="2016-09" db="EMBL/GenBank/DDBJ databases">
        <authorList>
            <person name="Laine KS P."/>
        </authorList>
    </citation>
    <scope>NUCLEOTIDE SEQUENCE [LARGE SCALE GENOMIC DNA]</scope>
    <source>
        <strain evidence="2">PFRJS-23</strain>
    </source>
</reference>